<accession>A0ABP0R2J7</accession>
<protein>
    <submittedName>
        <fullName evidence="2">Uncharacterized protein</fullName>
    </submittedName>
</protein>
<comment type="caution">
    <text evidence="2">The sequence shown here is derived from an EMBL/GenBank/DDBJ whole genome shotgun (WGS) entry which is preliminary data.</text>
</comment>
<reference evidence="2 3" key="1">
    <citation type="submission" date="2024-02" db="EMBL/GenBank/DDBJ databases">
        <authorList>
            <person name="Chen Y."/>
            <person name="Shah S."/>
            <person name="Dougan E. K."/>
            <person name="Thang M."/>
            <person name="Chan C."/>
        </authorList>
    </citation>
    <scope>NUCLEOTIDE SEQUENCE [LARGE SCALE GENOMIC DNA]</scope>
</reference>
<keyword evidence="3" id="KW-1185">Reference proteome</keyword>
<evidence type="ECO:0000313" key="2">
    <source>
        <dbReference type="EMBL" id="CAK9094429.1"/>
    </source>
</evidence>
<name>A0ABP0R2J7_9DINO</name>
<feature type="region of interest" description="Disordered" evidence="1">
    <location>
        <begin position="44"/>
        <end position="65"/>
    </location>
</feature>
<feature type="non-terminal residue" evidence="2">
    <location>
        <position position="65"/>
    </location>
</feature>
<sequence length="65" mass="6972">LSDLQRALDAQPLQFHFPIVEEVPNSHGRPRLLGALSRAAAEEAQRRLVQEPSAGGAGSARSVEL</sequence>
<dbReference type="EMBL" id="CAXAMM010040640">
    <property type="protein sequence ID" value="CAK9094429.1"/>
    <property type="molecule type" value="Genomic_DNA"/>
</dbReference>
<organism evidence="2 3">
    <name type="scientific">Durusdinium trenchii</name>
    <dbReference type="NCBI Taxonomy" id="1381693"/>
    <lineage>
        <taxon>Eukaryota</taxon>
        <taxon>Sar</taxon>
        <taxon>Alveolata</taxon>
        <taxon>Dinophyceae</taxon>
        <taxon>Suessiales</taxon>
        <taxon>Symbiodiniaceae</taxon>
        <taxon>Durusdinium</taxon>
    </lineage>
</organism>
<proteinExistence type="predicted"/>
<feature type="non-terminal residue" evidence="2">
    <location>
        <position position="1"/>
    </location>
</feature>
<gene>
    <name evidence="2" type="ORF">SCF082_LOCUS44387</name>
</gene>
<evidence type="ECO:0000256" key="1">
    <source>
        <dbReference type="SAM" id="MobiDB-lite"/>
    </source>
</evidence>
<dbReference type="Proteomes" id="UP001642464">
    <property type="component" value="Unassembled WGS sequence"/>
</dbReference>
<evidence type="ECO:0000313" key="3">
    <source>
        <dbReference type="Proteomes" id="UP001642464"/>
    </source>
</evidence>